<dbReference type="EMBL" id="LR134182">
    <property type="protein sequence ID" value="VEB40731.1"/>
    <property type="molecule type" value="Genomic_DNA"/>
</dbReference>
<evidence type="ECO:0000313" key="2">
    <source>
        <dbReference type="Proteomes" id="UP000275777"/>
    </source>
</evidence>
<reference evidence="1 2" key="1">
    <citation type="submission" date="2018-12" db="EMBL/GenBank/DDBJ databases">
        <authorList>
            <consortium name="Pathogen Informatics"/>
        </authorList>
    </citation>
    <scope>NUCLEOTIDE SEQUENCE [LARGE SCALE GENOMIC DNA]</scope>
    <source>
        <strain evidence="1 2">NCTC9695</strain>
    </source>
</reference>
<evidence type="ECO:0000313" key="1">
    <source>
        <dbReference type="EMBL" id="VEB40731.1"/>
    </source>
</evidence>
<organism evidence="1 2">
    <name type="scientific">Chromobacterium violaceum</name>
    <dbReference type="NCBI Taxonomy" id="536"/>
    <lineage>
        <taxon>Bacteria</taxon>
        <taxon>Pseudomonadati</taxon>
        <taxon>Pseudomonadota</taxon>
        <taxon>Betaproteobacteria</taxon>
        <taxon>Neisseriales</taxon>
        <taxon>Chromobacteriaceae</taxon>
        <taxon>Chromobacterium</taxon>
    </lineage>
</organism>
<sequence length="108" mass="11863">MTRLAIVRQKYNPAGGAERFVSRALAALRDKGELEVSLIARRWEPVEGVKAYQVDGPYLGNVWRDWSFAGKPGGYGCGKGSILSSRMNAYRGAMFIGQEMAFIDVGCN</sequence>
<gene>
    <name evidence="1" type="ORF">NCTC9695_01133</name>
</gene>
<dbReference type="Gene3D" id="3.40.50.2000">
    <property type="entry name" value="Glycogen Phosphorylase B"/>
    <property type="match status" value="1"/>
</dbReference>
<name>A0A447T766_CHRVL</name>
<dbReference type="AlphaFoldDB" id="A0A447T766"/>
<accession>A0A447T766</accession>
<protein>
    <submittedName>
        <fullName evidence="1">Uncharacterized protein</fullName>
    </submittedName>
</protein>
<proteinExistence type="predicted"/>
<dbReference type="Proteomes" id="UP000275777">
    <property type="component" value="Chromosome"/>
</dbReference>